<dbReference type="GO" id="GO:0020037">
    <property type="term" value="F:heme binding"/>
    <property type="evidence" value="ECO:0007669"/>
    <property type="project" value="InterPro"/>
</dbReference>
<proteinExistence type="predicted"/>
<keyword evidence="3 4" id="KW-0408">Iron</keyword>
<evidence type="ECO:0000259" key="6">
    <source>
        <dbReference type="PROSITE" id="PS51007"/>
    </source>
</evidence>
<keyword evidence="8" id="KW-1185">Reference proteome</keyword>
<dbReference type="InterPro" id="IPR009056">
    <property type="entry name" value="Cyt_c-like_dom"/>
</dbReference>
<evidence type="ECO:0000313" key="8">
    <source>
        <dbReference type="Proteomes" id="UP000317093"/>
    </source>
</evidence>
<evidence type="ECO:0000256" key="1">
    <source>
        <dbReference type="ARBA" id="ARBA00022617"/>
    </source>
</evidence>
<keyword evidence="1 4" id="KW-0349">Heme</keyword>
<dbReference type="GO" id="GO:0046872">
    <property type="term" value="F:metal ion binding"/>
    <property type="evidence" value="ECO:0007669"/>
    <property type="project" value="UniProtKB-KW"/>
</dbReference>
<feature type="region of interest" description="Disordered" evidence="5">
    <location>
        <begin position="368"/>
        <end position="399"/>
    </location>
</feature>
<feature type="domain" description="Cytochrome c" evidence="6">
    <location>
        <begin position="260"/>
        <end position="362"/>
    </location>
</feature>
<feature type="domain" description="Cytochrome c" evidence="6">
    <location>
        <begin position="81"/>
        <end position="175"/>
    </location>
</feature>
<organism evidence="7 8">
    <name type="scientific">Kolteria novifilia</name>
    <dbReference type="NCBI Taxonomy" id="2527975"/>
    <lineage>
        <taxon>Bacteria</taxon>
        <taxon>Pseudomonadati</taxon>
        <taxon>Planctomycetota</taxon>
        <taxon>Planctomycetia</taxon>
        <taxon>Kolteriales</taxon>
        <taxon>Kolteriaceae</taxon>
        <taxon>Kolteria</taxon>
    </lineage>
</organism>
<dbReference type="Proteomes" id="UP000317093">
    <property type="component" value="Chromosome"/>
</dbReference>
<evidence type="ECO:0000256" key="3">
    <source>
        <dbReference type="ARBA" id="ARBA00023004"/>
    </source>
</evidence>
<dbReference type="InterPro" id="IPR036909">
    <property type="entry name" value="Cyt_c-like_dom_sf"/>
</dbReference>
<dbReference type="OrthoDB" id="9808312at2"/>
<evidence type="ECO:0000256" key="2">
    <source>
        <dbReference type="ARBA" id="ARBA00022723"/>
    </source>
</evidence>
<dbReference type="EMBL" id="CP036279">
    <property type="protein sequence ID" value="QDU63099.1"/>
    <property type="molecule type" value="Genomic_DNA"/>
</dbReference>
<dbReference type="PANTHER" id="PTHR35008">
    <property type="entry name" value="BLL4482 PROTEIN-RELATED"/>
    <property type="match status" value="1"/>
</dbReference>
<evidence type="ECO:0000256" key="5">
    <source>
        <dbReference type="SAM" id="MobiDB-lite"/>
    </source>
</evidence>
<feature type="compositionally biased region" description="Basic and acidic residues" evidence="5">
    <location>
        <begin position="382"/>
        <end position="399"/>
    </location>
</feature>
<dbReference type="AlphaFoldDB" id="A0A518B7Z2"/>
<dbReference type="Gene3D" id="1.10.760.10">
    <property type="entry name" value="Cytochrome c-like domain"/>
    <property type="match status" value="2"/>
</dbReference>
<dbReference type="KEGG" id="knv:Pan216_39740"/>
<name>A0A518B7Z2_9BACT</name>
<dbReference type="PROSITE" id="PS51007">
    <property type="entry name" value="CYTC"/>
    <property type="match status" value="2"/>
</dbReference>
<dbReference type="PROSITE" id="PS51257">
    <property type="entry name" value="PROKAR_LIPOPROTEIN"/>
    <property type="match status" value="1"/>
</dbReference>
<dbReference type="InterPro" id="IPR051459">
    <property type="entry name" value="Cytochrome_c-type_DH"/>
</dbReference>
<dbReference type="GO" id="GO:0009055">
    <property type="term" value="F:electron transfer activity"/>
    <property type="evidence" value="ECO:0007669"/>
    <property type="project" value="InterPro"/>
</dbReference>
<evidence type="ECO:0000256" key="4">
    <source>
        <dbReference type="PROSITE-ProRule" id="PRU00433"/>
    </source>
</evidence>
<reference evidence="7 8" key="1">
    <citation type="submission" date="2019-02" db="EMBL/GenBank/DDBJ databases">
        <title>Deep-cultivation of Planctomycetes and their phenomic and genomic characterization uncovers novel biology.</title>
        <authorList>
            <person name="Wiegand S."/>
            <person name="Jogler M."/>
            <person name="Boedeker C."/>
            <person name="Pinto D."/>
            <person name="Vollmers J."/>
            <person name="Rivas-Marin E."/>
            <person name="Kohn T."/>
            <person name="Peeters S.H."/>
            <person name="Heuer A."/>
            <person name="Rast P."/>
            <person name="Oberbeckmann S."/>
            <person name="Bunk B."/>
            <person name="Jeske O."/>
            <person name="Meyerdierks A."/>
            <person name="Storesund J.E."/>
            <person name="Kallscheuer N."/>
            <person name="Luecker S."/>
            <person name="Lage O.M."/>
            <person name="Pohl T."/>
            <person name="Merkel B.J."/>
            <person name="Hornburger P."/>
            <person name="Mueller R.-W."/>
            <person name="Bruemmer F."/>
            <person name="Labrenz M."/>
            <person name="Spormann A.M."/>
            <person name="Op den Camp H."/>
            <person name="Overmann J."/>
            <person name="Amann R."/>
            <person name="Jetten M.S.M."/>
            <person name="Mascher T."/>
            <person name="Medema M.H."/>
            <person name="Devos D.P."/>
            <person name="Kaster A.-K."/>
            <person name="Ovreas L."/>
            <person name="Rohde M."/>
            <person name="Galperin M.Y."/>
            <person name="Jogler C."/>
        </authorList>
    </citation>
    <scope>NUCLEOTIDE SEQUENCE [LARGE SCALE GENOMIC DNA]</scope>
    <source>
        <strain evidence="7 8">Pan216</strain>
    </source>
</reference>
<accession>A0A518B7Z2</accession>
<dbReference type="RefSeq" id="WP_145260311.1">
    <property type="nucleotide sequence ID" value="NZ_CP036279.1"/>
</dbReference>
<protein>
    <submittedName>
        <fullName evidence="7">Cytochrome c</fullName>
    </submittedName>
</protein>
<sequence length="399" mass="44797">MSRRLTWLTGLSVLLLGGCGINLPGQYPLASYTRAELIGEKSDERVDLPPAIREELGNLLVDYFGTPKQPGLLSISDEQWQNLIHGQALYQKHCIHCHGLNGGGNGPTAPFLFPRPRDYRRGVFKWKSTTRTAKPTREDLLLILKEGAIGTSMPPFRLMPEKQLNELVDYVIFLSMRGEFERKLLQYYATEGPNVRQMYAEGVSGAEVQQSVAQFNKELAEMAPEVLAEVQESWRQAGDDIIEPNETMPSYNVESEEYEASLQRGKELYLGDKAACYKCHNRDGRANVADMDPSMREKNVDDWGQPNYPRNLLLGMYRGGRRPVDLFRRIHQGIAGAQMPAGGSNLKPREIWDIVNFVRALPYRPSLLPQEKPKSAGHGHGHGAEESHAAEDDAKAEDH</sequence>
<dbReference type="SUPFAM" id="SSF46626">
    <property type="entry name" value="Cytochrome c"/>
    <property type="match status" value="2"/>
</dbReference>
<dbReference type="Pfam" id="PF00034">
    <property type="entry name" value="Cytochrom_C"/>
    <property type="match status" value="1"/>
</dbReference>
<evidence type="ECO:0000313" key="7">
    <source>
        <dbReference type="EMBL" id="QDU63099.1"/>
    </source>
</evidence>
<dbReference type="PANTHER" id="PTHR35008:SF4">
    <property type="entry name" value="BLL4482 PROTEIN"/>
    <property type="match status" value="1"/>
</dbReference>
<dbReference type="Pfam" id="PF13442">
    <property type="entry name" value="Cytochrome_CBB3"/>
    <property type="match status" value="1"/>
</dbReference>
<keyword evidence="2 4" id="KW-0479">Metal-binding</keyword>
<gene>
    <name evidence="7" type="ORF">Pan216_39740</name>
</gene>